<dbReference type="OrthoDB" id="7765631at2"/>
<keyword evidence="7" id="KW-1185">Reference proteome</keyword>
<dbReference type="PROSITE" id="PS51891">
    <property type="entry name" value="CENP_V_GFA"/>
    <property type="match status" value="1"/>
</dbReference>
<evidence type="ECO:0000313" key="7">
    <source>
        <dbReference type="Proteomes" id="UP000267049"/>
    </source>
</evidence>
<protein>
    <submittedName>
        <fullName evidence="6">GFA family protein</fullName>
    </submittedName>
</protein>
<comment type="caution">
    <text evidence="6">The sequence shown here is derived from an EMBL/GenBank/DDBJ whole genome shotgun (WGS) entry which is preliminary data.</text>
</comment>
<dbReference type="Gene3D" id="3.90.1590.10">
    <property type="entry name" value="glutathione-dependent formaldehyde- activating enzyme (gfa)"/>
    <property type="match status" value="1"/>
</dbReference>
<dbReference type="PANTHER" id="PTHR33337">
    <property type="entry name" value="GFA DOMAIN-CONTAINING PROTEIN"/>
    <property type="match status" value="1"/>
</dbReference>
<dbReference type="SUPFAM" id="SSF51316">
    <property type="entry name" value="Mss4-like"/>
    <property type="match status" value="1"/>
</dbReference>
<keyword evidence="4" id="KW-0456">Lyase</keyword>
<comment type="similarity">
    <text evidence="1">Belongs to the Gfa family.</text>
</comment>
<evidence type="ECO:0000313" key="6">
    <source>
        <dbReference type="EMBL" id="RNF86367.1"/>
    </source>
</evidence>
<reference evidence="6 7" key="1">
    <citation type="submission" date="2018-11" db="EMBL/GenBank/DDBJ databases">
        <title>Lysobacter cryohumiis sp. nov., isolated from soil in the Tianshan Mountains, Xinjiang, China.</title>
        <authorList>
            <person name="Luo Y."/>
            <person name="Sheng H."/>
        </authorList>
    </citation>
    <scope>NUCLEOTIDE SEQUENCE [LARGE SCALE GENOMIC DNA]</scope>
    <source>
        <strain evidence="6 7">ZS60</strain>
    </source>
</reference>
<dbReference type="AlphaFoldDB" id="A0A3M8SYD4"/>
<gene>
    <name evidence="6" type="ORF">EER27_02820</name>
</gene>
<proteinExistence type="inferred from homology"/>
<evidence type="ECO:0000256" key="2">
    <source>
        <dbReference type="ARBA" id="ARBA00022723"/>
    </source>
</evidence>
<sequence length="132" mass="14583">MHTGSCLCGTVKFEIRGELGPAFFCHCSRCRKASGSAFASNVVVAERDFVIVEGEPSLRSFQSSPEMRRTFCSNCGSPIMSQRGNLPQVRVRMGTLDTPLRRGPGDHIFVASKADWFEIHDNLPQHADRPQG</sequence>
<accession>A0A3M8SYD4</accession>
<keyword evidence="2" id="KW-0479">Metal-binding</keyword>
<evidence type="ECO:0000256" key="3">
    <source>
        <dbReference type="ARBA" id="ARBA00022833"/>
    </source>
</evidence>
<dbReference type="PANTHER" id="PTHR33337:SF40">
    <property type="entry name" value="CENP-V_GFA DOMAIN-CONTAINING PROTEIN-RELATED"/>
    <property type="match status" value="1"/>
</dbReference>
<organism evidence="6 7">
    <name type="scientific">Montanilutibacter psychrotolerans</name>
    <dbReference type="NCBI Taxonomy" id="1327343"/>
    <lineage>
        <taxon>Bacteria</taxon>
        <taxon>Pseudomonadati</taxon>
        <taxon>Pseudomonadota</taxon>
        <taxon>Gammaproteobacteria</taxon>
        <taxon>Lysobacterales</taxon>
        <taxon>Lysobacteraceae</taxon>
        <taxon>Montanilutibacter</taxon>
    </lineage>
</organism>
<evidence type="ECO:0000256" key="4">
    <source>
        <dbReference type="ARBA" id="ARBA00023239"/>
    </source>
</evidence>
<evidence type="ECO:0000259" key="5">
    <source>
        <dbReference type="PROSITE" id="PS51891"/>
    </source>
</evidence>
<dbReference type="GO" id="GO:0046872">
    <property type="term" value="F:metal ion binding"/>
    <property type="evidence" value="ECO:0007669"/>
    <property type="project" value="UniProtKB-KW"/>
</dbReference>
<keyword evidence="3" id="KW-0862">Zinc</keyword>
<dbReference type="EMBL" id="RIBS01000001">
    <property type="protein sequence ID" value="RNF86367.1"/>
    <property type="molecule type" value="Genomic_DNA"/>
</dbReference>
<dbReference type="InterPro" id="IPR011057">
    <property type="entry name" value="Mss4-like_sf"/>
</dbReference>
<dbReference type="RefSeq" id="WP_123086483.1">
    <property type="nucleotide sequence ID" value="NZ_RIBS01000001.1"/>
</dbReference>
<dbReference type="InterPro" id="IPR006913">
    <property type="entry name" value="CENP-V/GFA"/>
</dbReference>
<dbReference type="Proteomes" id="UP000267049">
    <property type="component" value="Unassembled WGS sequence"/>
</dbReference>
<feature type="domain" description="CENP-V/GFA" evidence="5">
    <location>
        <begin position="2"/>
        <end position="118"/>
    </location>
</feature>
<name>A0A3M8SYD4_9GAMM</name>
<dbReference type="Pfam" id="PF04828">
    <property type="entry name" value="GFA"/>
    <property type="match status" value="1"/>
</dbReference>
<dbReference type="GO" id="GO:0016846">
    <property type="term" value="F:carbon-sulfur lyase activity"/>
    <property type="evidence" value="ECO:0007669"/>
    <property type="project" value="InterPro"/>
</dbReference>
<evidence type="ECO:0000256" key="1">
    <source>
        <dbReference type="ARBA" id="ARBA00005495"/>
    </source>
</evidence>